<name>A0A2G3E2R6_9FIRM</name>
<proteinExistence type="predicted"/>
<evidence type="ECO:0000313" key="1">
    <source>
        <dbReference type="EMBL" id="PHU37568.1"/>
    </source>
</evidence>
<dbReference type="AlphaFoldDB" id="A0A2G3E2R6"/>
<dbReference type="EMBL" id="PDYG01000041">
    <property type="protein sequence ID" value="PHU37568.1"/>
    <property type="molecule type" value="Genomic_DNA"/>
</dbReference>
<evidence type="ECO:0000313" key="2">
    <source>
        <dbReference type="Proteomes" id="UP000224563"/>
    </source>
</evidence>
<reference evidence="1 2" key="2">
    <citation type="submission" date="2017-10" db="EMBL/GenBank/DDBJ databases">
        <authorList>
            <person name="Banno H."/>
            <person name="Chua N.-H."/>
        </authorList>
    </citation>
    <scope>NUCLEOTIDE SEQUENCE [LARGE SCALE GENOMIC DNA]</scope>
    <source>
        <strain evidence="1 2">JK623</strain>
    </source>
</reference>
<sequence length="244" mass="29117">MHKNKAESDRKKREIVCYSKRKKGYQYYLKQNNGTREYVKKDNLNQVREILQADYDNQICDVLEKESLLIRQFLNQYNPDMVKMTYENLSEARKEMIHPIVCPDEEFIQMWLKNHEGQKNDYPEKTSYLTARGETVRSKSEKILADLFHKYQIPYSYESKLCLSNGAVIYPDFVLLNIRTRKTIVWEHFGMVQNPDYAQRTFHKLDMYEKNGFELGKNLIFTLESNDILLDVAAIEVKIKRYLL</sequence>
<keyword evidence="2" id="KW-1185">Reference proteome</keyword>
<comment type="caution">
    <text evidence="1">The sequence shown here is derived from an EMBL/GenBank/DDBJ whole genome shotgun (WGS) entry which is preliminary data.</text>
</comment>
<protein>
    <submittedName>
        <fullName evidence="1">Uncharacterized protein</fullName>
    </submittedName>
</protein>
<dbReference type="Proteomes" id="UP000224563">
    <property type="component" value="Unassembled WGS sequence"/>
</dbReference>
<accession>A0A2G3E2R6</accession>
<gene>
    <name evidence="1" type="ORF">CSX02_07210</name>
</gene>
<organism evidence="1 2">
    <name type="scientific">Agathobacter ruminis</name>
    <dbReference type="NCBI Taxonomy" id="1712665"/>
    <lineage>
        <taxon>Bacteria</taxon>
        <taxon>Bacillati</taxon>
        <taxon>Bacillota</taxon>
        <taxon>Clostridia</taxon>
        <taxon>Lachnospirales</taxon>
        <taxon>Lachnospiraceae</taxon>
        <taxon>Agathobacter</taxon>
    </lineage>
</organism>
<reference evidence="1 2" key="1">
    <citation type="submission" date="2017-10" db="EMBL/GenBank/DDBJ databases">
        <title>Resolving the taxonomy of Roseburia spp., Eubacterium rectale and Agathobacter spp. through phylogenomic analysis.</title>
        <authorList>
            <person name="Sheridan P.O."/>
            <person name="Walker A.W."/>
            <person name="Duncan S.H."/>
            <person name="Scott K.P."/>
            <person name="Toole P.W.O."/>
            <person name="Luis P."/>
            <person name="Flint H.J."/>
        </authorList>
    </citation>
    <scope>NUCLEOTIDE SEQUENCE [LARGE SCALE GENOMIC DNA]</scope>
    <source>
        <strain evidence="1 2">JK623</strain>
    </source>
</reference>